<proteinExistence type="predicted"/>
<evidence type="ECO:0000256" key="1">
    <source>
        <dbReference type="ARBA" id="ARBA00004651"/>
    </source>
</evidence>
<keyword evidence="2 5" id="KW-0812">Transmembrane</keyword>
<name>A0A6I6FTI6_9ACTN</name>
<sequence>MAICLVHRPQIPSPQRGTALTVEAPARPGLSRGTALTLAVAGALTVANIYFPQPLLDAIASGLGVSDSAAGLVATAAQIGYAFGISLVVPLADVARLRRLVTVLLALTTAGLLVAAAAPNLATLTVATVALSTTTVVPQILMPTAASMAGPAHSGRAVGMIGIGLTLGSTLSRTLSGAVVGLSGDWRTAYLVAAALTGALALVVPRLLPERTGRGGDVSYRKLIGSMPGLLVAHAELRLSAYLGGTVFAAFSAFWATLAFHLAGPAFGKGVAWAGLFGLFSLPAALLSYSAGRLSDQRGPLYVNTLALGCVGVAFLLMGTVGTTSMAALVIGCNLLVYGGSCWQIANQVRIFRLDERIRARLNTLFMLASFAGGAVGTLTGTLLYEAYGWTGMVLGCGGFLALAAAGLLRARHLD</sequence>
<evidence type="ECO:0000256" key="5">
    <source>
        <dbReference type="SAM" id="Phobius"/>
    </source>
</evidence>
<feature type="transmembrane region" description="Helical" evidence="5">
    <location>
        <begin position="33"/>
        <end position="51"/>
    </location>
</feature>
<feature type="domain" description="Major facilitator superfamily (MFS) profile" evidence="6">
    <location>
        <begin position="34"/>
        <end position="415"/>
    </location>
</feature>
<feature type="transmembrane region" description="Helical" evidence="5">
    <location>
        <begin position="71"/>
        <end position="92"/>
    </location>
</feature>
<organism evidence="7 8">
    <name type="scientific">Streptomyces ficellus</name>
    <dbReference type="NCBI Taxonomy" id="1977088"/>
    <lineage>
        <taxon>Bacteria</taxon>
        <taxon>Bacillati</taxon>
        <taxon>Actinomycetota</taxon>
        <taxon>Actinomycetes</taxon>
        <taxon>Kitasatosporales</taxon>
        <taxon>Streptomycetaceae</taxon>
        <taxon>Streptomyces</taxon>
    </lineage>
</organism>
<dbReference type="GO" id="GO:0022857">
    <property type="term" value="F:transmembrane transporter activity"/>
    <property type="evidence" value="ECO:0007669"/>
    <property type="project" value="InterPro"/>
</dbReference>
<feature type="transmembrane region" description="Helical" evidence="5">
    <location>
        <begin position="99"/>
        <end position="118"/>
    </location>
</feature>
<dbReference type="InterPro" id="IPR020846">
    <property type="entry name" value="MFS_dom"/>
</dbReference>
<dbReference type="KEGG" id="sfic:EIZ62_21120"/>
<feature type="transmembrane region" description="Helical" evidence="5">
    <location>
        <begin position="188"/>
        <end position="208"/>
    </location>
</feature>
<feature type="transmembrane region" description="Helical" evidence="5">
    <location>
        <begin position="365"/>
        <end position="384"/>
    </location>
</feature>
<dbReference type="PROSITE" id="PS50850">
    <property type="entry name" value="MFS"/>
    <property type="match status" value="1"/>
</dbReference>
<feature type="transmembrane region" description="Helical" evidence="5">
    <location>
        <begin position="270"/>
        <end position="289"/>
    </location>
</feature>
<dbReference type="EMBL" id="CP034279">
    <property type="protein sequence ID" value="QGV80456.1"/>
    <property type="molecule type" value="Genomic_DNA"/>
</dbReference>
<evidence type="ECO:0000256" key="3">
    <source>
        <dbReference type="ARBA" id="ARBA00022989"/>
    </source>
</evidence>
<dbReference type="InterPro" id="IPR011701">
    <property type="entry name" value="MFS"/>
</dbReference>
<dbReference type="PANTHER" id="PTHR42910">
    <property type="entry name" value="TRANSPORTER SCO4007-RELATED"/>
    <property type="match status" value="1"/>
</dbReference>
<dbReference type="AlphaFoldDB" id="A0A6I6FTI6"/>
<dbReference type="Gene3D" id="1.20.1250.20">
    <property type="entry name" value="MFS general substrate transporter like domains"/>
    <property type="match status" value="1"/>
</dbReference>
<dbReference type="SUPFAM" id="SSF103473">
    <property type="entry name" value="MFS general substrate transporter"/>
    <property type="match status" value="1"/>
</dbReference>
<dbReference type="OrthoDB" id="9815356at2"/>
<reference evidence="7 8" key="1">
    <citation type="submission" date="2018-12" db="EMBL/GenBank/DDBJ databases">
        <title>Complete genome sequence of Streptomyces ficellus NRRL8067, the producer of ficellomycin, feldamycin and nojirimycin.</title>
        <authorList>
            <person name="Zhang H."/>
            <person name="Yue R."/>
            <person name="Liu Y."/>
            <person name="Li M."/>
            <person name="Mu H."/>
            <person name="Zhang J."/>
        </authorList>
    </citation>
    <scope>NUCLEOTIDE SEQUENCE [LARGE SCALE GENOMIC DNA]</scope>
    <source>
        <strain evidence="7 8">NRRL 8067</strain>
    </source>
</reference>
<keyword evidence="4 5" id="KW-0472">Membrane</keyword>
<feature type="transmembrane region" description="Helical" evidence="5">
    <location>
        <begin position="326"/>
        <end position="345"/>
    </location>
</feature>
<accession>A0A6I6FTI6</accession>
<evidence type="ECO:0000256" key="4">
    <source>
        <dbReference type="ARBA" id="ARBA00023136"/>
    </source>
</evidence>
<dbReference type="CDD" id="cd17324">
    <property type="entry name" value="MFS_NepI_like"/>
    <property type="match status" value="1"/>
</dbReference>
<evidence type="ECO:0000259" key="6">
    <source>
        <dbReference type="PROSITE" id="PS50850"/>
    </source>
</evidence>
<dbReference type="Proteomes" id="UP000422572">
    <property type="component" value="Chromosome"/>
</dbReference>
<dbReference type="GO" id="GO:0005886">
    <property type="term" value="C:plasma membrane"/>
    <property type="evidence" value="ECO:0007669"/>
    <property type="project" value="UniProtKB-SubCell"/>
</dbReference>
<dbReference type="PANTHER" id="PTHR42910:SF1">
    <property type="entry name" value="MAJOR FACILITATOR SUPERFAMILY (MFS) PROFILE DOMAIN-CONTAINING PROTEIN"/>
    <property type="match status" value="1"/>
</dbReference>
<protein>
    <submittedName>
        <fullName evidence="7">MFS transporter</fullName>
    </submittedName>
</protein>
<feature type="transmembrane region" description="Helical" evidence="5">
    <location>
        <begin position="390"/>
        <end position="409"/>
    </location>
</feature>
<evidence type="ECO:0000313" key="7">
    <source>
        <dbReference type="EMBL" id="QGV80456.1"/>
    </source>
</evidence>
<feature type="transmembrane region" description="Helical" evidence="5">
    <location>
        <begin position="241"/>
        <end position="264"/>
    </location>
</feature>
<dbReference type="Pfam" id="PF07690">
    <property type="entry name" value="MFS_1"/>
    <property type="match status" value="1"/>
</dbReference>
<feature type="transmembrane region" description="Helical" evidence="5">
    <location>
        <begin position="301"/>
        <end position="320"/>
    </location>
</feature>
<keyword evidence="3 5" id="KW-1133">Transmembrane helix</keyword>
<evidence type="ECO:0000256" key="2">
    <source>
        <dbReference type="ARBA" id="ARBA00022692"/>
    </source>
</evidence>
<keyword evidence="8" id="KW-1185">Reference proteome</keyword>
<evidence type="ECO:0000313" key="8">
    <source>
        <dbReference type="Proteomes" id="UP000422572"/>
    </source>
</evidence>
<comment type="subcellular location">
    <subcellularLocation>
        <location evidence="1">Cell membrane</location>
        <topology evidence="1">Multi-pass membrane protein</topology>
    </subcellularLocation>
</comment>
<gene>
    <name evidence="7" type="ORF">EIZ62_21120</name>
</gene>
<dbReference type="InterPro" id="IPR036259">
    <property type="entry name" value="MFS_trans_sf"/>
</dbReference>